<keyword evidence="5 6" id="KW-0472">Membrane</keyword>
<dbReference type="InterPro" id="IPR003834">
    <property type="entry name" value="Cyt_c_assmbl_TM_dom"/>
</dbReference>
<dbReference type="GO" id="GO:0017004">
    <property type="term" value="P:cytochrome complex assembly"/>
    <property type="evidence" value="ECO:0007669"/>
    <property type="project" value="UniProtKB-KW"/>
</dbReference>
<reference evidence="8 9" key="1">
    <citation type="submission" date="2010-04" db="EMBL/GenBank/DDBJ databases">
        <authorList>
            <person name="Qin X."/>
            <person name="Bachman B."/>
            <person name="Battles P."/>
            <person name="Bell A."/>
            <person name="Bess C."/>
            <person name="Bickham C."/>
            <person name="Chaboub L."/>
            <person name="Chen D."/>
            <person name="Coyle M."/>
            <person name="Deiros D.R."/>
            <person name="Dinh H."/>
            <person name="Forbes L."/>
            <person name="Fowler G."/>
            <person name="Francisco L."/>
            <person name="Fu Q."/>
            <person name="Gubbala S."/>
            <person name="Hale W."/>
            <person name="Han Y."/>
            <person name="Hemphill L."/>
            <person name="Highlander S.K."/>
            <person name="Hirani K."/>
            <person name="Hogues M."/>
            <person name="Jackson L."/>
            <person name="Jakkamsetti A."/>
            <person name="Javaid M."/>
            <person name="Jiang H."/>
            <person name="Korchina V."/>
            <person name="Kovar C."/>
            <person name="Lara F."/>
            <person name="Lee S."/>
            <person name="Mata R."/>
            <person name="Mathew T."/>
            <person name="Moen C."/>
            <person name="Morales K."/>
            <person name="Munidasa M."/>
            <person name="Nazareth L."/>
            <person name="Ngo R."/>
            <person name="Nguyen L."/>
            <person name="Okwuonu G."/>
            <person name="Ongeri F."/>
            <person name="Patil S."/>
            <person name="Petrosino J."/>
            <person name="Pham C."/>
            <person name="Pham P."/>
            <person name="Pu L.-L."/>
            <person name="Puazo M."/>
            <person name="Raj R."/>
            <person name="Reid J."/>
            <person name="Rouhana J."/>
            <person name="Saada N."/>
            <person name="Shang Y."/>
            <person name="Simmons D."/>
            <person name="Thornton R."/>
            <person name="Warren J."/>
            <person name="Weissenberger G."/>
            <person name="Zhang J."/>
            <person name="Zhang L."/>
            <person name="Zhou C."/>
            <person name="Zhu D."/>
            <person name="Muzny D."/>
            <person name="Worley K."/>
            <person name="Gibbs R."/>
        </authorList>
    </citation>
    <scope>NUCLEOTIDE SEQUENCE [LARGE SCALE GENOMIC DNA]</scope>
    <source>
        <strain evidence="8 9">ATCC 49957</strain>
    </source>
</reference>
<keyword evidence="4 6" id="KW-1133">Transmembrane helix</keyword>
<evidence type="ECO:0000256" key="1">
    <source>
        <dbReference type="ARBA" id="ARBA00004141"/>
    </source>
</evidence>
<evidence type="ECO:0000256" key="5">
    <source>
        <dbReference type="ARBA" id="ARBA00023136"/>
    </source>
</evidence>
<feature type="transmembrane region" description="Helical" evidence="6">
    <location>
        <begin position="137"/>
        <end position="165"/>
    </location>
</feature>
<evidence type="ECO:0000256" key="2">
    <source>
        <dbReference type="ARBA" id="ARBA00022692"/>
    </source>
</evidence>
<feature type="transmembrane region" description="Helical" evidence="6">
    <location>
        <begin position="213"/>
        <end position="231"/>
    </location>
</feature>
<evidence type="ECO:0000256" key="3">
    <source>
        <dbReference type="ARBA" id="ARBA00022748"/>
    </source>
</evidence>
<dbReference type="RefSeq" id="WP_007006507.1">
    <property type="nucleotide sequence ID" value="NZ_GG771133.1"/>
</dbReference>
<dbReference type="Proteomes" id="UP000005324">
    <property type="component" value="Unassembled WGS sequence"/>
</dbReference>
<feature type="domain" description="Cytochrome C biogenesis protein transmembrane" evidence="7">
    <location>
        <begin position="19"/>
        <end position="226"/>
    </location>
</feature>
<dbReference type="GO" id="GO:0016020">
    <property type="term" value="C:membrane"/>
    <property type="evidence" value="ECO:0007669"/>
    <property type="project" value="UniProtKB-SubCell"/>
</dbReference>
<feature type="transmembrane region" description="Helical" evidence="6">
    <location>
        <begin position="237"/>
        <end position="256"/>
    </location>
</feature>
<comment type="caution">
    <text evidence="8">The sequence shown here is derived from an EMBL/GenBank/DDBJ whole genome shotgun (WGS) entry which is preliminary data.</text>
</comment>
<dbReference type="PANTHER" id="PTHR32234:SF3">
    <property type="entry name" value="SUPPRESSION OF COPPER SENSITIVITY PROTEIN"/>
    <property type="match status" value="1"/>
</dbReference>
<dbReference type="HOGENOM" id="CLU_1071623_0_0_5"/>
<evidence type="ECO:0000313" key="9">
    <source>
        <dbReference type="Proteomes" id="UP000005324"/>
    </source>
</evidence>
<keyword evidence="3" id="KW-0201">Cytochrome c-type biogenesis</keyword>
<dbReference type="AlphaFoldDB" id="D5RU36"/>
<dbReference type="GO" id="GO:0015035">
    <property type="term" value="F:protein-disulfide reductase activity"/>
    <property type="evidence" value="ECO:0007669"/>
    <property type="project" value="TreeGrafter"/>
</dbReference>
<dbReference type="EMBL" id="ADVL01000914">
    <property type="protein sequence ID" value="EFH09183.1"/>
    <property type="molecule type" value="Genomic_DNA"/>
</dbReference>
<proteinExistence type="predicted"/>
<feature type="transmembrane region" description="Helical" evidence="6">
    <location>
        <begin position="171"/>
        <end position="193"/>
    </location>
</feature>
<evidence type="ECO:0000259" key="7">
    <source>
        <dbReference type="Pfam" id="PF02683"/>
    </source>
</evidence>
<dbReference type="PANTHER" id="PTHR32234">
    <property type="entry name" value="THIOL:DISULFIDE INTERCHANGE PROTEIN DSBD"/>
    <property type="match status" value="1"/>
</dbReference>
<sequence>PPPLAAAGSALPLWQAALWAALGGLILNLMPCVFPILAMKAMGIARLSGAARGAVRGHAASYTAGVVLSFLALAGAMLALRAAGGVAGWGFQFTSPLFVAFMGWLMLAVGLNLSGVFQIGGPVALGSGAASRGGHLGSFATGGLAVLVATPCTAPFMAAAIGAAMLMPPPAMLAVFAAMGLGMAAPYALLAVFPGLAHRLPRPGAWMERLKEVLAFPMYGAALWLLWVLAQQVGPEGLAAALAGGLAIGFAAWALGRAQA</sequence>
<dbReference type="Pfam" id="PF02683">
    <property type="entry name" value="DsbD_TM"/>
    <property type="match status" value="1"/>
</dbReference>
<keyword evidence="9" id="KW-1185">Reference proteome</keyword>
<keyword evidence="2 6" id="KW-0812">Transmembrane</keyword>
<feature type="non-terminal residue" evidence="8">
    <location>
        <position position="260"/>
    </location>
</feature>
<protein>
    <recommendedName>
        <fullName evidence="7">Cytochrome C biogenesis protein transmembrane domain-containing protein</fullName>
    </recommendedName>
</protein>
<evidence type="ECO:0000256" key="4">
    <source>
        <dbReference type="ARBA" id="ARBA00022989"/>
    </source>
</evidence>
<gene>
    <name evidence="8" type="ORF">HMPREF0731_4598</name>
</gene>
<feature type="transmembrane region" description="Helical" evidence="6">
    <location>
        <begin position="100"/>
        <end position="125"/>
    </location>
</feature>
<feature type="transmembrane region" description="Helical" evidence="6">
    <location>
        <begin position="16"/>
        <end position="38"/>
    </location>
</feature>
<feature type="non-terminal residue" evidence="8">
    <location>
        <position position="1"/>
    </location>
</feature>
<organism evidence="8 9">
    <name type="scientific">Pseudoroseomonas cervicalis ATCC 49957</name>
    <dbReference type="NCBI Taxonomy" id="525371"/>
    <lineage>
        <taxon>Bacteria</taxon>
        <taxon>Pseudomonadati</taxon>
        <taxon>Pseudomonadota</taxon>
        <taxon>Alphaproteobacteria</taxon>
        <taxon>Acetobacterales</taxon>
        <taxon>Roseomonadaceae</taxon>
        <taxon>Roseomonas</taxon>
    </lineage>
</organism>
<accession>D5RU36</accession>
<evidence type="ECO:0000313" key="8">
    <source>
        <dbReference type="EMBL" id="EFH09183.1"/>
    </source>
</evidence>
<dbReference type="GO" id="GO:0045454">
    <property type="term" value="P:cell redox homeostasis"/>
    <property type="evidence" value="ECO:0007669"/>
    <property type="project" value="TreeGrafter"/>
</dbReference>
<evidence type="ECO:0000256" key="6">
    <source>
        <dbReference type="SAM" id="Phobius"/>
    </source>
</evidence>
<feature type="transmembrane region" description="Helical" evidence="6">
    <location>
        <begin position="59"/>
        <end position="80"/>
    </location>
</feature>
<name>D5RU36_9PROT</name>
<comment type="subcellular location">
    <subcellularLocation>
        <location evidence="1">Membrane</location>
        <topology evidence="1">Multi-pass membrane protein</topology>
    </subcellularLocation>
</comment>